<dbReference type="VEuPathDB" id="FungiDB:ASPWEDRAFT_108547"/>
<dbReference type="Proteomes" id="UP000184383">
    <property type="component" value="Unassembled WGS sequence"/>
</dbReference>
<evidence type="ECO:0000256" key="6">
    <source>
        <dbReference type="SAM" id="MobiDB-lite"/>
    </source>
</evidence>
<evidence type="ECO:0000256" key="3">
    <source>
        <dbReference type="ARBA" id="ARBA00022989"/>
    </source>
</evidence>
<dbReference type="Pfam" id="PF20684">
    <property type="entry name" value="Fung_rhodopsin"/>
    <property type="match status" value="1"/>
</dbReference>
<keyword evidence="2 7" id="KW-0812">Transmembrane</keyword>
<keyword evidence="4 7" id="KW-0472">Membrane</keyword>
<evidence type="ECO:0000313" key="9">
    <source>
        <dbReference type="EMBL" id="OJJ36401.1"/>
    </source>
</evidence>
<feature type="transmembrane region" description="Helical" evidence="7">
    <location>
        <begin position="26"/>
        <end position="46"/>
    </location>
</feature>
<organism evidence="9 10">
    <name type="scientific">Aspergillus wentii DTO 134E9</name>
    <dbReference type="NCBI Taxonomy" id="1073089"/>
    <lineage>
        <taxon>Eukaryota</taxon>
        <taxon>Fungi</taxon>
        <taxon>Dikarya</taxon>
        <taxon>Ascomycota</taxon>
        <taxon>Pezizomycotina</taxon>
        <taxon>Eurotiomycetes</taxon>
        <taxon>Eurotiomycetidae</taxon>
        <taxon>Eurotiales</taxon>
        <taxon>Aspergillaceae</taxon>
        <taxon>Aspergillus</taxon>
        <taxon>Aspergillus subgen. Cremei</taxon>
    </lineage>
</organism>
<gene>
    <name evidence="9" type="ORF">ASPWEDRAFT_108547</name>
</gene>
<dbReference type="EMBL" id="KV878211">
    <property type="protein sequence ID" value="OJJ36401.1"/>
    <property type="molecule type" value="Genomic_DNA"/>
</dbReference>
<dbReference type="STRING" id="1073089.A0A1L9RN91"/>
<evidence type="ECO:0000256" key="7">
    <source>
        <dbReference type="SAM" id="Phobius"/>
    </source>
</evidence>
<dbReference type="AlphaFoldDB" id="A0A1L9RN91"/>
<dbReference type="InterPro" id="IPR052337">
    <property type="entry name" value="SAT4-like"/>
</dbReference>
<comment type="similarity">
    <text evidence="5">Belongs to the SAT4 family.</text>
</comment>
<dbReference type="InterPro" id="IPR049326">
    <property type="entry name" value="Rhodopsin_dom_fungi"/>
</dbReference>
<dbReference type="OrthoDB" id="5342292at2759"/>
<evidence type="ECO:0000259" key="8">
    <source>
        <dbReference type="Pfam" id="PF20684"/>
    </source>
</evidence>
<feature type="transmembrane region" description="Helical" evidence="7">
    <location>
        <begin position="105"/>
        <end position="127"/>
    </location>
</feature>
<dbReference type="RefSeq" id="XP_040690077.1">
    <property type="nucleotide sequence ID" value="XM_040828002.1"/>
</dbReference>
<dbReference type="PANTHER" id="PTHR33048">
    <property type="entry name" value="PTH11-LIKE INTEGRAL MEMBRANE PROTEIN (AFU_ORTHOLOGUE AFUA_5G11245)"/>
    <property type="match status" value="1"/>
</dbReference>
<feature type="transmembrane region" description="Helical" evidence="7">
    <location>
        <begin position="186"/>
        <end position="205"/>
    </location>
</feature>
<accession>A0A1L9RN91</accession>
<evidence type="ECO:0000256" key="2">
    <source>
        <dbReference type="ARBA" id="ARBA00022692"/>
    </source>
</evidence>
<feature type="domain" description="Rhodopsin" evidence="8">
    <location>
        <begin position="66"/>
        <end position="248"/>
    </location>
</feature>
<dbReference type="PANTHER" id="PTHR33048:SF124">
    <property type="entry name" value="INTEGRAL MEMBRANE PROTEIN"/>
    <property type="match status" value="1"/>
</dbReference>
<dbReference type="GeneID" id="63743850"/>
<keyword evidence="10" id="KW-1185">Reference proteome</keyword>
<protein>
    <recommendedName>
        <fullName evidence="8">Rhodopsin domain-containing protein</fullName>
    </recommendedName>
</protein>
<keyword evidence="3 7" id="KW-1133">Transmembrane helix</keyword>
<feature type="region of interest" description="Disordered" evidence="6">
    <location>
        <begin position="253"/>
        <end position="276"/>
    </location>
</feature>
<feature type="compositionally biased region" description="Polar residues" evidence="6">
    <location>
        <begin position="258"/>
        <end position="275"/>
    </location>
</feature>
<name>A0A1L9RN91_ASPWE</name>
<evidence type="ECO:0000313" key="10">
    <source>
        <dbReference type="Proteomes" id="UP000184383"/>
    </source>
</evidence>
<evidence type="ECO:0000256" key="5">
    <source>
        <dbReference type="ARBA" id="ARBA00038359"/>
    </source>
</evidence>
<evidence type="ECO:0000256" key="1">
    <source>
        <dbReference type="ARBA" id="ARBA00004141"/>
    </source>
</evidence>
<comment type="subcellular location">
    <subcellularLocation>
        <location evidence="1">Membrane</location>
        <topology evidence="1">Multi-pass membrane protein</topology>
    </subcellularLocation>
</comment>
<feature type="transmembrane region" description="Helical" evidence="7">
    <location>
        <begin position="67"/>
        <end position="93"/>
    </location>
</feature>
<evidence type="ECO:0000256" key="4">
    <source>
        <dbReference type="ARBA" id="ARBA00023136"/>
    </source>
</evidence>
<proteinExistence type="inferred from homology"/>
<sequence>MSLNMATQGLARLYSRDGFSHTSFQAINQALVIVGLTTGTFSLALYTYTSVRISRQSGLHNIFTITAWVVLAIIAIFIPMVCVAKLSLLTIYYRLDPLGVFWKVYIYSISVILVIPSVVLVILYIFGCRPLQMAWDSTITDGHCVDRLTILLTSSVFNVITDFLMIIAPIPLVWDLQMRPLHKVGVVLMFFLGCITIITSIFRVITVHHLLWQSDHPYHMATPILWANAETVLIIICDCLPSFRIFLRHHFPSDSETESGSLTRTPQSNTQNPTDQELRSWFDDDIELIRNSGQTSDPTVVGRTINMDLQYTKFITSVTVHSGNDRDSARV</sequence>
<reference evidence="10" key="1">
    <citation type="journal article" date="2017" name="Genome Biol.">
        <title>Comparative genomics reveals high biological diversity and specific adaptations in the industrially and medically important fungal genus Aspergillus.</title>
        <authorList>
            <person name="de Vries R.P."/>
            <person name="Riley R."/>
            <person name="Wiebenga A."/>
            <person name="Aguilar-Osorio G."/>
            <person name="Amillis S."/>
            <person name="Uchima C.A."/>
            <person name="Anderluh G."/>
            <person name="Asadollahi M."/>
            <person name="Askin M."/>
            <person name="Barry K."/>
            <person name="Battaglia E."/>
            <person name="Bayram O."/>
            <person name="Benocci T."/>
            <person name="Braus-Stromeyer S.A."/>
            <person name="Caldana C."/>
            <person name="Canovas D."/>
            <person name="Cerqueira G.C."/>
            <person name="Chen F."/>
            <person name="Chen W."/>
            <person name="Choi C."/>
            <person name="Clum A."/>
            <person name="Dos Santos R.A."/>
            <person name="Damasio A.R."/>
            <person name="Diallinas G."/>
            <person name="Emri T."/>
            <person name="Fekete E."/>
            <person name="Flipphi M."/>
            <person name="Freyberg S."/>
            <person name="Gallo A."/>
            <person name="Gournas C."/>
            <person name="Habgood R."/>
            <person name="Hainaut M."/>
            <person name="Harispe M.L."/>
            <person name="Henrissat B."/>
            <person name="Hilden K.S."/>
            <person name="Hope R."/>
            <person name="Hossain A."/>
            <person name="Karabika E."/>
            <person name="Karaffa L."/>
            <person name="Karanyi Z."/>
            <person name="Krasevec N."/>
            <person name="Kuo A."/>
            <person name="Kusch H."/>
            <person name="LaButti K."/>
            <person name="Lagendijk E.L."/>
            <person name="Lapidus A."/>
            <person name="Levasseur A."/>
            <person name="Lindquist E."/>
            <person name="Lipzen A."/>
            <person name="Logrieco A.F."/>
            <person name="MacCabe A."/>
            <person name="Maekelae M.R."/>
            <person name="Malavazi I."/>
            <person name="Melin P."/>
            <person name="Meyer V."/>
            <person name="Mielnichuk N."/>
            <person name="Miskei M."/>
            <person name="Molnar A.P."/>
            <person name="Mule G."/>
            <person name="Ngan C.Y."/>
            <person name="Orejas M."/>
            <person name="Orosz E."/>
            <person name="Ouedraogo J.P."/>
            <person name="Overkamp K.M."/>
            <person name="Park H.-S."/>
            <person name="Perrone G."/>
            <person name="Piumi F."/>
            <person name="Punt P.J."/>
            <person name="Ram A.F."/>
            <person name="Ramon A."/>
            <person name="Rauscher S."/>
            <person name="Record E."/>
            <person name="Riano-Pachon D.M."/>
            <person name="Robert V."/>
            <person name="Roehrig J."/>
            <person name="Ruller R."/>
            <person name="Salamov A."/>
            <person name="Salih N.S."/>
            <person name="Samson R.A."/>
            <person name="Sandor E."/>
            <person name="Sanguinetti M."/>
            <person name="Schuetze T."/>
            <person name="Sepcic K."/>
            <person name="Shelest E."/>
            <person name="Sherlock G."/>
            <person name="Sophianopoulou V."/>
            <person name="Squina F.M."/>
            <person name="Sun H."/>
            <person name="Susca A."/>
            <person name="Todd R.B."/>
            <person name="Tsang A."/>
            <person name="Unkles S.E."/>
            <person name="van de Wiele N."/>
            <person name="van Rossen-Uffink D."/>
            <person name="Oliveira J.V."/>
            <person name="Vesth T.C."/>
            <person name="Visser J."/>
            <person name="Yu J.-H."/>
            <person name="Zhou M."/>
            <person name="Andersen M.R."/>
            <person name="Archer D.B."/>
            <person name="Baker S.E."/>
            <person name="Benoit I."/>
            <person name="Brakhage A.A."/>
            <person name="Braus G.H."/>
            <person name="Fischer R."/>
            <person name="Frisvad J.C."/>
            <person name="Goldman G.H."/>
            <person name="Houbraken J."/>
            <person name="Oakley B."/>
            <person name="Pocsi I."/>
            <person name="Scazzocchio C."/>
            <person name="Seiboth B."/>
            <person name="vanKuyk P.A."/>
            <person name="Wortman J."/>
            <person name="Dyer P.S."/>
            <person name="Grigoriev I.V."/>
        </authorList>
    </citation>
    <scope>NUCLEOTIDE SEQUENCE [LARGE SCALE GENOMIC DNA]</scope>
    <source>
        <strain evidence="10">DTO 134E9</strain>
    </source>
</reference>
<feature type="transmembrane region" description="Helical" evidence="7">
    <location>
        <begin position="148"/>
        <end position="174"/>
    </location>
</feature>
<dbReference type="GO" id="GO:0016020">
    <property type="term" value="C:membrane"/>
    <property type="evidence" value="ECO:0007669"/>
    <property type="project" value="UniProtKB-SubCell"/>
</dbReference>